<dbReference type="SMART" id="SM00028">
    <property type="entry name" value="TPR"/>
    <property type="match status" value="3"/>
</dbReference>
<dbReference type="InterPro" id="IPR005467">
    <property type="entry name" value="His_kinase_dom"/>
</dbReference>
<proteinExistence type="predicted"/>
<evidence type="ECO:0000259" key="22">
    <source>
        <dbReference type="PROSITE" id="PS50109"/>
    </source>
</evidence>
<dbReference type="Pfam" id="PF02518">
    <property type="entry name" value="HATPase_c"/>
    <property type="match status" value="1"/>
</dbReference>
<keyword evidence="11" id="KW-0547">Nucleotide-binding</keyword>
<keyword evidence="9" id="KW-0808">Transferase</keyword>
<keyword evidence="13" id="KW-0067">ATP-binding</keyword>
<dbReference type="Gene3D" id="1.25.40.10">
    <property type="entry name" value="Tetratricopeptide repeat domain"/>
    <property type="match status" value="3"/>
</dbReference>
<feature type="chain" id="PRO_5020892095" description="Oxygen sensor histidine kinase NreB" evidence="21">
    <location>
        <begin position="21"/>
        <end position="636"/>
    </location>
</feature>
<evidence type="ECO:0000256" key="5">
    <source>
        <dbReference type="ARBA" id="ARBA00017322"/>
    </source>
</evidence>
<organism evidence="23 24">
    <name type="scientific">Flavobacterium silvisoli</name>
    <dbReference type="NCBI Taxonomy" id="2529433"/>
    <lineage>
        <taxon>Bacteria</taxon>
        <taxon>Pseudomonadati</taxon>
        <taxon>Bacteroidota</taxon>
        <taxon>Flavobacteriia</taxon>
        <taxon>Flavobacteriales</taxon>
        <taxon>Flavobacteriaceae</taxon>
        <taxon>Flavobacterium</taxon>
    </lineage>
</organism>
<dbReference type="CDD" id="cd16917">
    <property type="entry name" value="HATPase_UhpB-NarQ-NarX-like"/>
    <property type="match status" value="1"/>
</dbReference>
<feature type="coiled-coil region" evidence="19">
    <location>
        <begin position="312"/>
        <end position="377"/>
    </location>
</feature>
<sequence>MKRILIYSCLILFFISSATAQEIRKLLVKAYTSQDSSDYYFKIAKKSIKTQADEAEYFFCKNARCGDYNKPDSAIYYGEKAIALLKKTANNDALLTVYNNITKVYRKNGQYDKAISYSLAGLKLAESANKQNWIAFFNTNLSLTYHDFESYKKGIYYGKKALNIWLANKKSDPKYISNTLNAIAINYDDWQKPDSALYYHKKVFKYIKGKDTLEISDTYNNIGNTLLKQKKYKEAEKWIATSLKICDVNFANGNETRDFNYYYERATCYTNLATIACQLNNFQKAEKLFKTAYEYAKKSNSAEKLRDYYFQKAEFEKKRNNLEKTVQEQENYIKLRDSVFDVEREQRFSELEAKYQNEKKEKQLLQSKTKILEKENEIRKKNIQSLVLAGLVLGVLIVSYLIYYRQKLKNKQQKQEFELKSAIAKIETQNKLQEQRLQISRDLHDNIGSQLTFIISSVDNIKYAFDLQNARLDNKLTNISTFAKSTIIELRDTIWAMNKSEISFEDLQTRIHNFIDKAREAKEEIQFGFDINPILKNTAFTSLEGMNIYRTIQEAVNNSIKYAEASNIYITIQPDGDSIVMSVRDNGKGFNAEQVELGNGIANMKKRISDVGGTIEIHSKQDQGTIITITIPNRKA</sequence>
<feature type="signal peptide" evidence="21">
    <location>
        <begin position="1"/>
        <end position="20"/>
    </location>
</feature>
<dbReference type="OrthoDB" id="9778366at2"/>
<keyword evidence="21" id="KW-0732">Signal</keyword>
<dbReference type="InterPro" id="IPR011990">
    <property type="entry name" value="TPR-like_helical_dom_sf"/>
</dbReference>
<dbReference type="Pfam" id="PF13424">
    <property type="entry name" value="TPR_12"/>
    <property type="match status" value="1"/>
</dbReference>
<dbReference type="PANTHER" id="PTHR24421">
    <property type="entry name" value="NITRATE/NITRITE SENSOR PROTEIN NARX-RELATED"/>
    <property type="match status" value="1"/>
</dbReference>
<evidence type="ECO:0000313" key="23">
    <source>
        <dbReference type="EMBL" id="TBX65363.1"/>
    </source>
</evidence>
<keyword evidence="16" id="KW-0411">Iron-sulfur</keyword>
<dbReference type="Gene3D" id="1.20.5.1930">
    <property type="match status" value="1"/>
</dbReference>
<comment type="cofactor">
    <cofactor evidence="2">
        <name>[4Fe-4S] cluster</name>
        <dbReference type="ChEBI" id="CHEBI:49883"/>
    </cofactor>
</comment>
<dbReference type="Pfam" id="PF13181">
    <property type="entry name" value="TPR_8"/>
    <property type="match status" value="1"/>
</dbReference>
<evidence type="ECO:0000256" key="4">
    <source>
        <dbReference type="ARBA" id="ARBA00012438"/>
    </source>
</evidence>
<comment type="function">
    <text evidence="17">Member of the two-component regulatory system NreB/NreC involved in the control of dissimilatory nitrate/nitrite reduction in response to oxygen. NreB functions as a direct oxygen sensor histidine kinase which is autophosphorylated, in the absence of oxygen, probably at the conserved histidine residue, and transfers its phosphate group probably to a conserved aspartate residue of NreC. NreB/NreC activates the expression of the nitrate (narGHJI) and nitrite (nir) reductase operons, as well as the putative nitrate transporter gene narT.</text>
</comment>
<accession>A0A4Q9YTU1</accession>
<evidence type="ECO:0000256" key="13">
    <source>
        <dbReference type="ARBA" id="ARBA00022840"/>
    </source>
</evidence>
<dbReference type="GO" id="GO:0005524">
    <property type="term" value="F:ATP binding"/>
    <property type="evidence" value="ECO:0007669"/>
    <property type="project" value="UniProtKB-KW"/>
</dbReference>
<dbReference type="GO" id="GO:0046983">
    <property type="term" value="F:protein dimerization activity"/>
    <property type="evidence" value="ECO:0007669"/>
    <property type="project" value="InterPro"/>
</dbReference>
<dbReference type="SUPFAM" id="SSF48452">
    <property type="entry name" value="TPR-like"/>
    <property type="match status" value="2"/>
</dbReference>
<evidence type="ECO:0000256" key="10">
    <source>
        <dbReference type="ARBA" id="ARBA00022723"/>
    </source>
</evidence>
<evidence type="ECO:0000256" key="2">
    <source>
        <dbReference type="ARBA" id="ARBA00001966"/>
    </source>
</evidence>
<feature type="transmembrane region" description="Helical" evidence="20">
    <location>
        <begin position="386"/>
        <end position="404"/>
    </location>
</feature>
<dbReference type="InterPro" id="IPR036890">
    <property type="entry name" value="HATPase_C_sf"/>
</dbReference>
<evidence type="ECO:0000256" key="17">
    <source>
        <dbReference type="ARBA" id="ARBA00024827"/>
    </source>
</evidence>
<gene>
    <name evidence="23" type="ORF">EZL74_12155</name>
</gene>
<dbReference type="SUPFAM" id="SSF55874">
    <property type="entry name" value="ATPase domain of HSP90 chaperone/DNA topoisomerase II/histidine kinase"/>
    <property type="match status" value="1"/>
</dbReference>
<protein>
    <recommendedName>
        <fullName evidence="5">Oxygen sensor histidine kinase NreB</fullName>
        <ecNumber evidence="4">2.7.13.3</ecNumber>
    </recommendedName>
    <alternativeName>
        <fullName evidence="18">Nitrogen regulation protein B</fullName>
    </alternativeName>
</protein>
<dbReference type="Proteomes" id="UP000293300">
    <property type="component" value="Unassembled WGS sequence"/>
</dbReference>
<dbReference type="InterPro" id="IPR011712">
    <property type="entry name" value="Sig_transdc_His_kin_sub3_dim/P"/>
</dbReference>
<dbReference type="Pfam" id="PF07730">
    <property type="entry name" value="HisKA_3"/>
    <property type="match status" value="1"/>
</dbReference>
<evidence type="ECO:0000256" key="7">
    <source>
        <dbReference type="ARBA" id="ARBA00022490"/>
    </source>
</evidence>
<dbReference type="GO" id="GO:0000155">
    <property type="term" value="F:phosphorelay sensor kinase activity"/>
    <property type="evidence" value="ECO:0007669"/>
    <property type="project" value="InterPro"/>
</dbReference>
<evidence type="ECO:0000256" key="14">
    <source>
        <dbReference type="ARBA" id="ARBA00023004"/>
    </source>
</evidence>
<dbReference type="InterPro" id="IPR050482">
    <property type="entry name" value="Sensor_HK_TwoCompSys"/>
</dbReference>
<keyword evidence="7" id="KW-0963">Cytoplasm</keyword>
<comment type="subcellular location">
    <subcellularLocation>
        <location evidence="3">Cytoplasm</location>
    </subcellularLocation>
</comment>
<evidence type="ECO:0000313" key="24">
    <source>
        <dbReference type="Proteomes" id="UP000293300"/>
    </source>
</evidence>
<dbReference type="InterPro" id="IPR003594">
    <property type="entry name" value="HATPase_dom"/>
</dbReference>
<evidence type="ECO:0000256" key="12">
    <source>
        <dbReference type="ARBA" id="ARBA00022777"/>
    </source>
</evidence>
<evidence type="ECO:0000256" key="9">
    <source>
        <dbReference type="ARBA" id="ARBA00022679"/>
    </source>
</evidence>
<dbReference type="InterPro" id="IPR019734">
    <property type="entry name" value="TPR_rpt"/>
</dbReference>
<dbReference type="GO" id="GO:0046872">
    <property type="term" value="F:metal ion binding"/>
    <property type="evidence" value="ECO:0007669"/>
    <property type="project" value="UniProtKB-KW"/>
</dbReference>
<keyword evidence="20" id="KW-0472">Membrane</keyword>
<dbReference type="PRINTS" id="PR00344">
    <property type="entry name" value="BCTRLSENSOR"/>
</dbReference>
<keyword evidence="15" id="KW-0902">Two-component regulatory system</keyword>
<keyword evidence="12" id="KW-0418">Kinase</keyword>
<evidence type="ECO:0000256" key="16">
    <source>
        <dbReference type="ARBA" id="ARBA00023014"/>
    </source>
</evidence>
<keyword evidence="20" id="KW-0812">Transmembrane</keyword>
<evidence type="ECO:0000256" key="1">
    <source>
        <dbReference type="ARBA" id="ARBA00000085"/>
    </source>
</evidence>
<dbReference type="EC" id="2.7.13.3" evidence="4"/>
<reference evidence="23 24" key="1">
    <citation type="submission" date="2019-02" db="EMBL/GenBank/DDBJ databases">
        <title>Flavobacterium sp. RD-2-33 isolated from forest soil.</title>
        <authorList>
            <person name="Chaudhary D.K."/>
        </authorList>
    </citation>
    <scope>NUCLEOTIDE SEQUENCE [LARGE SCALE GENOMIC DNA]</scope>
    <source>
        <strain evidence="23 24">RD-2-33</strain>
    </source>
</reference>
<evidence type="ECO:0000256" key="3">
    <source>
        <dbReference type="ARBA" id="ARBA00004496"/>
    </source>
</evidence>
<dbReference type="GO" id="GO:0051539">
    <property type="term" value="F:4 iron, 4 sulfur cluster binding"/>
    <property type="evidence" value="ECO:0007669"/>
    <property type="project" value="UniProtKB-KW"/>
</dbReference>
<dbReference type="RefSeq" id="WP_131476891.1">
    <property type="nucleotide sequence ID" value="NZ_SJPE01000019.1"/>
</dbReference>
<dbReference type="Gene3D" id="3.30.565.10">
    <property type="entry name" value="Histidine kinase-like ATPase, C-terminal domain"/>
    <property type="match status" value="1"/>
</dbReference>
<keyword evidence="10" id="KW-0479">Metal-binding</keyword>
<keyword evidence="20" id="KW-1133">Transmembrane helix</keyword>
<keyword evidence="19" id="KW-0175">Coiled coil</keyword>
<keyword evidence="24" id="KW-1185">Reference proteome</keyword>
<evidence type="ECO:0000256" key="21">
    <source>
        <dbReference type="SAM" id="SignalP"/>
    </source>
</evidence>
<evidence type="ECO:0000256" key="20">
    <source>
        <dbReference type="SAM" id="Phobius"/>
    </source>
</evidence>
<comment type="catalytic activity">
    <reaction evidence="1">
        <text>ATP + protein L-histidine = ADP + protein N-phospho-L-histidine.</text>
        <dbReference type="EC" id="2.7.13.3"/>
    </reaction>
</comment>
<dbReference type="PANTHER" id="PTHR24421:SF10">
    <property type="entry name" value="NITRATE_NITRITE SENSOR PROTEIN NARQ"/>
    <property type="match status" value="1"/>
</dbReference>
<feature type="domain" description="Histidine kinase" evidence="22">
    <location>
        <begin position="414"/>
        <end position="635"/>
    </location>
</feature>
<evidence type="ECO:0000256" key="11">
    <source>
        <dbReference type="ARBA" id="ARBA00022741"/>
    </source>
</evidence>
<keyword evidence="8" id="KW-0597">Phosphoprotein</keyword>
<evidence type="ECO:0000256" key="6">
    <source>
        <dbReference type="ARBA" id="ARBA00022485"/>
    </source>
</evidence>
<evidence type="ECO:0000256" key="8">
    <source>
        <dbReference type="ARBA" id="ARBA00022553"/>
    </source>
</evidence>
<dbReference type="GO" id="GO:0005737">
    <property type="term" value="C:cytoplasm"/>
    <property type="evidence" value="ECO:0007669"/>
    <property type="project" value="UniProtKB-SubCell"/>
</dbReference>
<dbReference type="AlphaFoldDB" id="A0A4Q9YTU1"/>
<keyword evidence="14" id="KW-0408">Iron</keyword>
<evidence type="ECO:0000256" key="18">
    <source>
        <dbReference type="ARBA" id="ARBA00030800"/>
    </source>
</evidence>
<dbReference type="GO" id="GO:0016020">
    <property type="term" value="C:membrane"/>
    <property type="evidence" value="ECO:0007669"/>
    <property type="project" value="InterPro"/>
</dbReference>
<dbReference type="EMBL" id="SJPE01000019">
    <property type="protein sequence ID" value="TBX65363.1"/>
    <property type="molecule type" value="Genomic_DNA"/>
</dbReference>
<evidence type="ECO:0000256" key="15">
    <source>
        <dbReference type="ARBA" id="ARBA00023012"/>
    </source>
</evidence>
<evidence type="ECO:0000256" key="19">
    <source>
        <dbReference type="SAM" id="Coils"/>
    </source>
</evidence>
<keyword evidence="6" id="KW-0004">4Fe-4S</keyword>
<dbReference type="InterPro" id="IPR004358">
    <property type="entry name" value="Sig_transdc_His_kin-like_C"/>
</dbReference>
<name>A0A4Q9YTU1_9FLAO</name>
<dbReference type="SMART" id="SM00387">
    <property type="entry name" value="HATPase_c"/>
    <property type="match status" value="1"/>
</dbReference>
<dbReference type="PROSITE" id="PS50109">
    <property type="entry name" value="HIS_KIN"/>
    <property type="match status" value="1"/>
</dbReference>
<comment type="caution">
    <text evidence="23">The sequence shown here is derived from an EMBL/GenBank/DDBJ whole genome shotgun (WGS) entry which is preliminary data.</text>
</comment>